<keyword evidence="2" id="KW-1185">Reference proteome</keyword>
<proteinExistence type="predicted"/>
<gene>
    <name evidence="1" type="ORF">P873_01225</name>
</gene>
<protein>
    <recommendedName>
        <fullName evidence="3">GxxExxY protein</fullName>
    </recommendedName>
</protein>
<dbReference type="STRING" id="1121013.GCA_000426365_00405"/>
<dbReference type="EMBL" id="AWXU01000046">
    <property type="protein sequence ID" value="KFN48951.1"/>
    <property type="molecule type" value="Genomic_DNA"/>
</dbReference>
<dbReference type="Proteomes" id="UP000029391">
    <property type="component" value="Unassembled WGS sequence"/>
</dbReference>
<comment type="caution">
    <text evidence="1">The sequence shown here is derived from an EMBL/GenBank/DDBJ whole genome shotgun (WGS) entry which is preliminary data.</text>
</comment>
<dbReference type="RefSeq" id="WP_051239379.1">
    <property type="nucleotide sequence ID" value="NZ_AUFF01000001.1"/>
</dbReference>
<evidence type="ECO:0000313" key="2">
    <source>
        <dbReference type="Proteomes" id="UP000029391"/>
    </source>
</evidence>
<dbReference type="eggNOG" id="COG0614">
    <property type="taxonomic scope" value="Bacteria"/>
</dbReference>
<organism evidence="1 2">
    <name type="scientific">Arenimonas composti TR7-09 = DSM 18010</name>
    <dbReference type="NCBI Taxonomy" id="1121013"/>
    <lineage>
        <taxon>Bacteria</taxon>
        <taxon>Pseudomonadati</taxon>
        <taxon>Pseudomonadota</taxon>
        <taxon>Gammaproteobacteria</taxon>
        <taxon>Lysobacterales</taxon>
        <taxon>Lysobacteraceae</taxon>
        <taxon>Arenimonas</taxon>
    </lineage>
</organism>
<accession>A0A091BB75</accession>
<dbReference type="AlphaFoldDB" id="A0A091BB75"/>
<evidence type="ECO:0008006" key="3">
    <source>
        <dbReference type="Google" id="ProtNLM"/>
    </source>
</evidence>
<name>A0A091BB75_9GAMM</name>
<reference evidence="1 2" key="1">
    <citation type="submission" date="2013-09" db="EMBL/GenBank/DDBJ databases">
        <title>Genome sequencing of Arenimonas composti.</title>
        <authorList>
            <person name="Chen F."/>
            <person name="Wang G."/>
        </authorList>
    </citation>
    <scope>NUCLEOTIDE SEQUENCE [LARGE SCALE GENOMIC DNA]</scope>
    <source>
        <strain evidence="1 2">TR7-09</strain>
    </source>
</reference>
<dbReference type="InterPro" id="IPR026350">
    <property type="entry name" value="GxxExxY"/>
</dbReference>
<evidence type="ECO:0000313" key="1">
    <source>
        <dbReference type="EMBL" id="KFN48951.1"/>
    </source>
</evidence>
<dbReference type="Pfam" id="PF13366">
    <property type="entry name" value="PDDEXK_3"/>
    <property type="match status" value="1"/>
</dbReference>
<dbReference type="NCBIfam" id="TIGR04256">
    <property type="entry name" value="GxxExxY"/>
    <property type="match status" value="1"/>
</dbReference>
<sequence>MIHRETTRLVIRAFYDVYNGLGTGFLEHVYENALVVSLRGMGVDVVQQGRVDVFFRGVVVGEYRADLLIPGKVVLEIKARQELAPIHDAQLINYLKATSIPVGMLLNFGPRPAIRRRILANRLIGSYPGKSVVDEDL</sequence>